<feature type="domain" description="PiggyBac transposable element-derived protein" evidence="1">
    <location>
        <begin position="2"/>
        <end position="204"/>
    </location>
</feature>
<name>A0A0L8G4M5_OCTBM</name>
<organism evidence="2">
    <name type="scientific">Octopus bimaculoides</name>
    <name type="common">California two-spotted octopus</name>
    <dbReference type="NCBI Taxonomy" id="37653"/>
    <lineage>
        <taxon>Eukaryota</taxon>
        <taxon>Metazoa</taxon>
        <taxon>Spiralia</taxon>
        <taxon>Lophotrochozoa</taxon>
        <taxon>Mollusca</taxon>
        <taxon>Cephalopoda</taxon>
        <taxon>Coleoidea</taxon>
        <taxon>Octopodiformes</taxon>
        <taxon>Octopoda</taxon>
        <taxon>Incirrata</taxon>
        <taxon>Octopodidae</taxon>
        <taxon>Octopus</taxon>
    </lineage>
</organism>
<protein>
    <recommendedName>
        <fullName evidence="1">PiggyBac transposable element-derived protein domain-containing protein</fullName>
    </recommendedName>
</protein>
<proteinExistence type="predicted"/>
<dbReference type="PANTHER" id="PTHR47055:SF3">
    <property type="entry name" value="PHORBOL-ESTER_DAG-TYPE DOMAIN-CONTAINING PROTEIN"/>
    <property type="match status" value="1"/>
</dbReference>
<dbReference type="STRING" id="37653.A0A0L8G4M5"/>
<reference evidence="2" key="1">
    <citation type="submission" date="2015-07" db="EMBL/GenBank/DDBJ databases">
        <title>MeaNS - Measles Nucleotide Surveillance Program.</title>
        <authorList>
            <person name="Tran T."/>
            <person name="Druce J."/>
        </authorList>
    </citation>
    <scope>NUCLEOTIDE SEQUENCE</scope>
    <source>
        <strain evidence="2">UCB-OBI-ISO-001</strain>
        <tissue evidence="2">Gonad</tissue>
    </source>
</reference>
<gene>
    <name evidence="2" type="ORF">OCBIM_22000939mg</name>
</gene>
<dbReference type="InterPro" id="IPR029526">
    <property type="entry name" value="PGBD"/>
</dbReference>
<dbReference type="AlphaFoldDB" id="A0A0L8G4M5"/>
<dbReference type="PANTHER" id="PTHR47055">
    <property type="entry name" value="DDE_TNP_1_7 DOMAIN-CONTAINING PROTEIN"/>
    <property type="match status" value="1"/>
</dbReference>
<evidence type="ECO:0000313" key="2">
    <source>
        <dbReference type="EMBL" id="KOF71540.1"/>
    </source>
</evidence>
<sequence length="215" mass="24837">MRFGYKFWALCAVSGFCYNFDLYCGKSMQEGLHDNLSLGSSVVLQMLGVVDDPRSHSIYFDNLFPNSDLLMRLREMGFEATGTTRDNHLKRCPLKETALMKMEPRGSYDYRFDINNEILIVRWLDNKCVTIGTNYDSVEPICNVQCWRKVIKGKSNVSQPHVLSTHNNFIGGVHKPDRLVSKYATSVRGKKWYRSLFTRVINMTCKCMDYLQTDP</sequence>
<dbReference type="OrthoDB" id="2108802at2759"/>
<dbReference type="Pfam" id="PF13843">
    <property type="entry name" value="DDE_Tnp_1_7"/>
    <property type="match status" value="1"/>
</dbReference>
<dbReference type="GO" id="GO:0043565">
    <property type="term" value="F:sequence-specific DNA binding"/>
    <property type="evidence" value="ECO:0007669"/>
    <property type="project" value="TreeGrafter"/>
</dbReference>
<dbReference type="EMBL" id="KQ424123">
    <property type="protein sequence ID" value="KOF71540.1"/>
    <property type="molecule type" value="Genomic_DNA"/>
</dbReference>
<accession>A0A0L8G4M5</accession>
<evidence type="ECO:0000259" key="1">
    <source>
        <dbReference type="Pfam" id="PF13843"/>
    </source>
</evidence>
<dbReference type="InterPro" id="IPR052638">
    <property type="entry name" value="PiggyBac_TE-derived"/>
</dbReference>